<protein>
    <submittedName>
        <fullName evidence="2">Prephenate dehydrogenase/arogenate dehydrogenase family protein</fullName>
    </submittedName>
</protein>
<dbReference type="PANTHER" id="PTHR11811">
    <property type="entry name" value="6-PHOSPHOGLUCONATE DEHYDROGENASE"/>
    <property type="match status" value="1"/>
</dbReference>
<feature type="domain" description="6-phosphogluconate dehydrogenase NADP-binding" evidence="1">
    <location>
        <begin position="3"/>
        <end position="142"/>
    </location>
</feature>
<gene>
    <name evidence="2" type="ORF">IAA98_07925</name>
</gene>
<evidence type="ECO:0000313" key="2">
    <source>
        <dbReference type="EMBL" id="HIT75497.1"/>
    </source>
</evidence>
<dbReference type="PRINTS" id="PR00076">
    <property type="entry name" value="6PGDHDRGNASE"/>
</dbReference>
<evidence type="ECO:0000313" key="3">
    <source>
        <dbReference type="Proteomes" id="UP000886842"/>
    </source>
</evidence>
<dbReference type="GO" id="GO:0050661">
    <property type="term" value="F:NADP binding"/>
    <property type="evidence" value="ECO:0007669"/>
    <property type="project" value="InterPro"/>
</dbReference>
<sequence>MELGLVGLGKMGGNMRDRLRSGGHTVIGYDTNPELSDASSMADMVDQLGSGPRIVWLMVPVQFLDNVLDELAPLLSEGDIVIDGGNTRWSEDRPRAERLAESGVHFIDCGVSGGVWGKDAGYALMVGGPTEQVEHCQPIFQTLKPEGPYGYVHAGDHGAGHFAKMVHNGI</sequence>
<dbReference type="Gene3D" id="3.40.50.720">
    <property type="entry name" value="NAD(P)-binding Rossmann-like Domain"/>
    <property type="match status" value="1"/>
</dbReference>
<organism evidence="2 3">
    <name type="scientific">Candidatus Avipropionibacterium avicola</name>
    <dbReference type="NCBI Taxonomy" id="2840701"/>
    <lineage>
        <taxon>Bacteria</taxon>
        <taxon>Bacillati</taxon>
        <taxon>Actinomycetota</taxon>
        <taxon>Actinomycetes</taxon>
        <taxon>Propionibacteriales</taxon>
        <taxon>Propionibacteriaceae</taxon>
        <taxon>Propionibacteriaceae incertae sedis</taxon>
        <taxon>Candidatus Avipropionibacterium</taxon>
    </lineage>
</organism>
<evidence type="ECO:0000259" key="1">
    <source>
        <dbReference type="Pfam" id="PF03446"/>
    </source>
</evidence>
<reference evidence="2" key="1">
    <citation type="submission" date="2020-10" db="EMBL/GenBank/DDBJ databases">
        <authorList>
            <person name="Gilroy R."/>
        </authorList>
    </citation>
    <scope>NUCLEOTIDE SEQUENCE</scope>
    <source>
        <strain evidence="2">ChiGjej1B1-24693</strain>
    </source>
</reference>
<accession>A0A9D1KN74</accession>
<name>A0A9D1KN74_9ACTN</name>
<dbReference type="InterPro" id="IPR006183">
    <property type="entry name" value="Pgluconate_DH"/>
</dbReference>
<dbReference type="AlphaFoldDB" id="A0A9D1KN74"/>
<comment type="caution">
    <text evidence="2">The sequence shown here is derived from an EMBL/GenBank/DDBJ whole genome shotgun (WGS) entry which is preliminary data.</text>
</comment>
<dbReference type="InterPro" id="IPR006115">
    <property type="entry name" value="6PGDH_NADP-bd"/>
</dbReference>
<proteinExistence type="predicted"/>
<dbReference type="InterPro" id="IPR036291">
    <property type="entry name" value="NAD(P)-bd_dom_sf"/>
</dbReference>
<feature type="non-terminal residue" evidence="2">
    <location>
        <position position="170"/>
    </location>
</feature>
<dbReference type="GO" id="GO:0004616">
    <property type="term" value="F:phosphogluconate dehydrogenase (decarboxylating) activity"/>
    <property type="evidence" value="ECO:0007669"/>
    <property type="project" value="InterPro"/>
</dbReference>
<dbReference type="Proteomes" id="UP000886842">
    <property type="component" value="Unassembled WGS sequence"/>
</dbReference>
<reference evidence="2" key="2">
    <citation type="journal article" date="2021" name="PeerJ">
        <title>Extensive microbial diversity within the chicken gut microbiome revealed by metagenomics and culture.</title>
        <authorList>
            <person name="Gilroy R."/>
            <person name="Ravi A."/>
            <person name="Getino M."/>
            <person name="Pursley I."/>
            <person name="Horton D.L."/>
            <person name="Alikhan N.F."/>
            <person name="Baker D."/>
            <person name="Gharbi K."/>
            <person name="Hall N."/>
            <person name="Watson M."/>
            <person name="Adriaenssens E.M."/>
            <person name="Foster-Nyarko E."/>
            <person name="Jarju S."/>
            <person name="Secka A."/>
            <person name="Antonio M."/>
            <person name="Oren A."/>
            <person name="Chaudhuri R.R."/>
            <person name="La Ragione R."/>
            <person name="Hildebrand F."/>
            <person name="Pallen M.J."/>
        </authorList>
    </citation>
    <scope>NUCLEOTIDE SEQUENCE</scope>
    <source>
        <strain evidence="2">ChiGjej1B1-24693</strain>
    </source>
</reference>
<dbReference type="EMBL" id="DVLP01000241">
    <property type="protein sequence ID" value="HIT75497.1"/>
    <property type="molecule type" value="Genomic_DNA"/>
</dbReference>
<dbReference type="Pfam" id="PF03446">
    <property type="entry name" value="NAD_binding_2"/>
    <property type="match status" value="1"/>
</dbReference>
<dbReference type="SUPFAM" id="SSF51735">
    <property type="entry name" value="NAD(P)-binding Rossmann-fold domains"/>
    <property type="match status" value="1"/>
</dbReference>